<protein>
    <recommendedName>
        <fullName evidence="1">DUF7083 domain-containing protein</fullName>
    </recommendedName>
</protein>
<dbReference type="InterPro" id="IPR055510">
    <property type="entry name" value="DUF7083"/>
</dbReference>
<evidence type="ECO:0000313" key="3">
    <source>
        <dbReference type="EMBL" id="KFD61251.1"/>
    </source>
</evidence>
<dbReference type="EMBL" id="KL367630">
    <property type="protein sequence ID" value="KFD61251.1"/>
    <property type="molecule type" value="Genomic_DNA"/>
</dbReference>
<reference evidence="2 4" key="1">
    <citation type="journal article" date="2014" name="Nat. Genet.">
        <title>Genome and transcriptome of the porcine whipworm Trichuris suis.</title>
        <authorList>
            <person name="Jex A.R."/>
            <person name="Nejsum P."/>
            <person name="Schwarz E.M."/>
            <person name="Hu L."/>
            <person name="Young N.D."/>
            <person name="Hall R.S."/>
            <person name="Korhonen P.K."/>
            <person name="Liao S."/>
            <person name="Thamsborg S."/>
            <person name="Xia J."/>
            <person name="Xu P."/>
            <person name="Wang S."/>
            <person name="Scheerlinck J.P."/>
            <person name="Hofmann A."/>
            <person name="Sternberg P.W."/>
            <person name="Wang J."/>
            <person name="Gasser R.B."/>
        </authorList>
    </citation>
    <scope>NUCLEOTIDE SEQUENCE [LARGE SCALE GENOMIC DNA]</scope>
    <source>
        <strain evidence="3">DCEP-RM93F</strain>
        <strain evidence="2">DCEP-RM93M</strain>
    </source>
</reference>
<gene>
    <name evidence="2" type="ORF">M513_00572</name>
    <name evidence="3" type="ORF">M514_00572</name>
</gene>
<sequence length="110" mass="12467">MSLYKIVAKNTPPHRKPLNPQYQQLIALRDSLTEFTYDPDKGITFVGLFKLFEGIFAVDCAALEDKMKDRFLLHKLTVHEDSATESCGRNLGPQFDGEGFFESALRVTVK</sequence>
<dbReference type="AlphaFoldDB" id="A0A085MMA0"/>
<proteinExistence type="predicted"/>
<accession>A0A085MMA0</accession>
<evidence type="ECO:0000259" key="1">
    <source>
        <dbReference type="Pfam" id="PF23309"/>
    </source>
</evidence>
<name>A0A085MMA0_9BILA</name>
<dbReference type="Proteomes" id="UP000030758">
    <property type="component" value="Unassembled WGS sequence"/>
</dbReference>
<organism evidence="2 4">
    <name type="scientific">Trichuris suis</name>
    <name type="common">pig whipworm</name>
    <dbReference type="NCBI Taxonomy" id="68888"/>
    <lineage>
        <taxon>Eukaryota</taxon>
        <taxon>Metazoa</taxon>
        <taxon>Ecdysozoa</taxon>
        <taxon>Nematoda</taxon>
        <taxon>Enoplea</taxon>
        <taxon>Dorylaimia</taxon>
        <taxon>Trichinellida</taxon>
        <taxon>Trichuridae</taxon>
        <taxon>Trichuris</taxon>
    </lineage>
</organism>
<dbReference type="EMBL" id="KL363184">
    <property type="protein sequence ID" value="KFD58346.1"/>
    <property type="molecule type" value="Genomic_DNA"/>
</dbReference>
<dbReference type="Proteomes" id="UP000030764">
    <property type="component" value="Unassembled WGS sequence"/>
</dbReference>
<feature type="domain" description="DUF7083" evidence="1">
    <location>
        <begin position="27"/>
        <end position="77"/>
    </location>
</feature>
<keyword evidence="4" id="KW-1185">Reference proteome</keyword>
<dbReference type="Pfam" id="PF23309">
    <property type="entry name" value="DUF7083"/>
    <property type="match status" value="1"/>
</dbReference>
<evidence type="ECO:0000313" key="2">
    <source>
        <dbReference type="EMBL" id="KFD58346.1"/>
    </source>
</evidence>
<evidence type="ECO:0000313" key="4">
    <source>
        <dbReference type="Proteomes" id="UP000030764"/>
    </source>
</evidence>